<evidence type="ECO:0008006" key="3">
    <source>
        <dbReference type="Google" id="ProtNLM"/>
    </source>
</evidence>
<sequence>MSYREDQETILRYDRSEGRWFAFSSYGPHIQKIERLAEKIVSVEADANGNLIEIEAFLGKKGVKIGWPNGLDELSENAGVMDE</sequence>
<protein>
    <recommendedName>
        <fullName evidence="3">DUF2283 domain-containing protein</fullName>
    </recommendedName>
</protein>
<accession>A0ABY4WDC9</accession>
<dbReference type="Proteomes" id="UP001056500">
    <property type="component" value="Chromosome"/>
</dbReference>
<name>A0ABY4WDC9_9BACL</name>
<organism evidence="1 2">
    <name type="scientific">Brevibacillus ruminantium</name>
    <dbReference type="NCBI Taxonomy" id="2950604"/>
    <lineage>
        <taxon>Bacteria</taxon>
        <taxon>Bacillati</taxon>
        <taxon>Bacillota</taxon>
        <taxon>Bacilli</taxon>
        <taxon>Bacillales</taxon>
        <taxon>Paenibacillaceae</taxon>
        <taxon>Brevibacillus</taxon>
    </lineage>
</organism>
<dbReference type="RefSeq" id="WP_251872290.1">
    <property type="nucleotide sequence ID" value="NZ_CP098755.1"/>
</dbReference>
<dbReference type="EMBL" id="CP098755">
    <property type="protein sequence ID" value="USG65195.1"/>
    <property type="molecule type" value="Genomic_DNA"/>
</dbReference>
<keyword evidence="2" id="KW-1185">Reference proteome</keyword>
<proteinExistence type="predicted"/>
<evidence type="ECO:0000313" key="2">
    <source>
        <dbReference type="Proteomes" id="UP001056500"/>
    </source>
</evidence>
<gene>
    <name evidence="1" type="ORF">NDK47_24235</name>
</gene>
<reference evidence="1" key="1">
    <citation type="submission" date="2022-06" db="EMBL/GenBank/DDBJ databases">
        <title>Genome sequencing of Brevibacillus sp. BB3-R1.</title>
        <authorList>
            <person name="Heo J."/>
            <person name="Lee D."/>
            <person name="Won M."/>
            <person name="Han B.-H."/>
            <person name="Hong S.-B."/>
            <person name="Kwon S.-W."/>
        </authorList>
    </citation>
    <scope>NUCLEOTIDE SEQUENCE</scope>
    <source>
        <strain evidence="1">BB3-R1</strain>
    </source>
</reference>
<evidence type="ECO:0000313" key="1">
    <source>
        <dbReference type="EMBL" id="USG65195.1"/>
    </source>
</evidence>